<dbReference type="AlphaFoldDB" id="A0A2S2QFX1"/>
<protein>
    <submittedName>
        <fullName evidence="1">E3 ubiquitin-protein ligase</fullName>
    </submittedName>
</protein>
<proteinExistence type="predicted"/>
<evidence type="ECO:0000313" key="1">
    <source>
        <dbReference type="EMBL" id="MBY76593.1"/>
    </source>
</evidence>
<reference evidence="1" key="1">
    <citation type="submission" date="2018-04" db="EMBL/GenBank/DDBJ databases">
        <title>Transcriptome assembly of Sipha flava.</title>
        <authorList>
            <person name="Scully E.D."/>
            <person name="Geib S.M."/>
            <person name="Palmer N.A."/>
            <person name="Koch K."/>
            <person name="Bradshaw J."/>
            <person name="Heng-Moss T."/>
            <person name="Sarath G."/>
        </authorList>
    </citation>
    <scope>NUCLEOTIDE SEQUENCE</scope>
</reference>
<organism evidence="1">
    <name type="scientific">Sipha flava</name>
    <name type="common">yellow sugarcane aphid</name>
    <dbReference type="NCBI Taxonomy" id="143950"/>
    <lineage>
        <taxon>Eukaryota</taxon>
        <taxon>Metazoa</taxon>
        <taxon>Ecdysozoa</taxon>
        <taxon>Arthropoda</taxon>
        <taxon>Hexapoda</taxon>
        <taxon>Insecta</taxon>
        <taxon>Pterygota</taxon>
        <taxon>Neoptera</taxon>
        <taxon>Paraneoptera</taxon>
        <taxon>Hemiptera</taxon>
        <taxon>Sternorrhyncha</taxon>
        <taxon>Aphidomorpha</taxon>
        <taxon>Aphidoidea</taxon>
        <taxon>Aphididae</taxon>
        <taxon>Sipha</taxon>
    </lineage>
</organism>
<gene>
    <name evidence="1" type="primary">RNF123_1</name>
    <name evidence="1" type="ORF">g.1660</name>
</gene>
<sequence length="170" mass="20424">MRILKIPYIIDYCFVSFLNNMSKKNTIKLKVFLELMWENIPDYEMICIINQFMFCMLCEFKCTWREKFDTSNQIMVLKLITAICEETKTRKQMIANVLFNKIKFSHFLHIVAPSDEMFNHMIPIVYWSIENIGLVEDMEIKLMKNFPEDYKICKSAYENSCDKIKHLINE</sequence>
<dbReference type="EMBL" id="GGMS01007390">
    <property type="protein sequence ID" value="MBY76593.1"/>
    <property type="molecule type" value="Transcribed_RNA"/>
</dbReference>
<accession>A0A2S2QFX1</accession>
<name>A0A2S2QFX1_9HEMI</name>